<protein>
    <recommendedName>
        <fullName evidence="4">Pilus formation protein N-terminal domain-containing protein</fullName>
    </recommendedName>
</protein>
<feature type="signal peptide" evidence="1">
    <location>
        <begin position="1"/>
        <end position="21"/>
    </location>
</feature>
<evidence type="ECO:0000313" key="3">
    <source>
        <dbReference type="Proteomes" id="UP001139516"/>
    </source>
</evidence>
<reference evidence="2" key="1">
    <citation type="submission" date="2022-04" db="EMBL/GenBank/DDBJ databases">
        <title>Roseomonas acroporae sp. nov., isolated from coral Acropora digitifera.</title>
        <authorList>
            <person name="Sun H."/>
        </authorList>
    </citation>
    <scope>NUCLEOTIDE SEQUENCE</scope>
    <source>
        <strain evidence="2">NAR14</strain>
    </source>
</reference>
<sequence>MRIRDLMPALAMATLVPLAMAPGRLLPEGDTPVLVRLGNAGLERLLRQPSLAEVRLLALPAPGYAVLRGDTALIRSTFGSAVAWQGVSTCSPDP</sequence>
<dbReference type="Proteomes" id="UP001139516">
    <property type="component" value="Unassembled WGS sequence"/>
</dbReference>
<keyword evidence="1" id="KW-0732">Signal</keyword>
<name>A0A9X1Y8I8_9PROT</name>
<accession>A0A9X1Y8I8</accession>
<evidence type="ECO:0008006" key="4">
    <source>
        <dbReference type="Google" id="ProtNLM"/>
    </source>
</evidence>
<comment type="caution">
    <text evidence="2">The sequence shown here is derived from an EMBL/GenBank/DDBJ whole genome shotgun (WGS) entry which is preliminary data.</text>
</comment>
<organism evidence="2 3">
    <name type="scientific">Roseomonas acroporae</name>
    <dbReference type="NCBI Taxonomy" id="2937791"/>
    <lineage>
        <taxon>Bacteria</taxon>
        <taxon>Pseudomonadati</taxon>
        <taxon>Pseudomonadota</taxon>
        <taxon>Alphaproteobacteria</taxon>
        <taxon>Acetobacterales</taxon>
        <taxon>Roseomonadaceae</taxon>
        <taxon>Roseomonas</taxon>
    </lineage>
</organism>
<dbReference type="EMBL" id="JALPRX010000027">
    <property type="protein sequence ID" value="MCK8784220.1"/>
    <property type="molecule type" value="Genomic_DNA"/>
</dbReference>
<dbReference type="AlphaFoldDB" id="A0A9X1Y8I8"/>
<gene>
    <name evidence="2" type="ORF">M0638_07495</name>
</gene>
<evidence type="ECO:0000313" key="2">
    <source>
        <dbReference type="EMBL" id="MCK8784220.1"/>
    </source>
</evidence>
<proteinExistence type="predicted"/>
<keyword evidence="3" id="KW-1185">Reference proteome</keyword>
<feature type="chain" id="PRO_5040837770" description="Pilus formation protein N-terminal domain-containing protein" evidence="1">
    <location>
        <begin position="22"/>
        <end position="94"/>
    </location>
</feature>
<evidence type="ECO:0000256" key="1">
    <source>
        <dbReference type="SAM" id="SignalP"/>
    </source>
</evidence>
<dbReference type="RefSeq" id="WP_248666346.1">
    <property type="nucleotide sequence ID" value="NZ_JALPRX010000027.1"/>
</dbReference>